<feature type="transmembrane region" description="Helical" evidence="6">
    <location>
        <begin position="6"/>
        <end position="29"/>
    </location>
</feature>
<evidence type="ECO:0000313" key="8">
    <source>
        <dbReference type="Proteomes" id="UP000270296"/>
    </source>
</evidence>
<dbReference type="Gene3D" id="1.20.1250.20">
    <property type="entry name" value="MFS general substrate transporter like domains"/>
    <property type="match status" value="1"/>
</dbReference>
<organism evidence="9">
    <name type="scientific">Soboliphyme baturini</name>
    <dbReference type="NCBI Taxonomy" id="241478"/>
    <lineage>
        <taxon>Eukaryota</taxon>
        <taxon>Metazoa</taxon>
        <taxon>Ecdysozoa</taxon>
        <taxon>Nematoda</taxon>
        <taxon>Enoplea</taxon>
        <taxon>Dorylaimia</taxon>
        <taxon>Dioctophymatida</taxon>
        <taxon>Dioctophymatoidea</taxon>
        <taxon>Soboliphymatidae</taxon>
        <taxon>Soboliphyme</taxon>
    </lineage>
</organism>
<keyword evidence="5 6" id="KW-0472">Membrane</keyword>
<dbReference type="GO" id="GO:0012505">
    <property type="term" value="C:endomembrane system"/>
    <property type="evidence" value="ECO:0007669"/>
    <property type="project" value="UniProtKB-SubCell"/>
</dbReference>
<evidence type="ECO:0000256" key="1">
    <source>
        <dbReference type="ARBA" id="ARBA00004127"/>
    </source>
</evidence>
<evidence type="ECO:0000256" key="5">
    <source>
        <dbReference type="ARBA" id="ARBA00023136"/>
    </source>
</evidence>
<feature type="transmembrane region" description="Helical" evidence="6">
    <location>
        <begin position="58"/>
        <end position="80"/>
    </location>
</feature>
<dbReference type="InterPro" id="IPR036259">
    <property type="entry name" value="MFS_trans_sf"/>
</dbReference>
<protein>
    <submittedName>
        <fullName evidence="9">Major facilitator superfamily domain-containing protein 8</fullName>
    </submittedName>
</protein>
<reference evidence="9" key="1">
    <citation type="submission" date="2016-06" db="UniProtKB">
        <authorList>
            <consortium name="WormBaseParasite"/>
        </authorList>
    </citation>
    <scope>IDENTIFICATION</scope>
</reference>
<keyword evidence="3 6" id="KW-0812">Transmembrane</keyword>
<sequence length="352" mass="39837">MISIAIVDWVLFSIALQYSIYFASLWPYLSQARKFFCFSFRFNTRKFLPIDHETTEKFFGWVIAIYCVGQIVASPIYGYWSNHAKSLRFAAVTAVLFGIVGNLIFILAENFPTNRRFVLLGARVVMGLSSGKHSSISKMQMQTQSFILAVLHRVYLLGIQALVAFVGYPGHYVGPFHINMYTMPAILLMMANAVSVVLMLTMFKDDYTGIKESRSESTQVFVSRLQYVYFRTFDLQITLSSFPNSRFQRVGSPFGMAMFNWTRKEATVYGSILMGVSSILSLLIYILYAWKGRKYLFSSHGPMAVWSMPILLMVSSVVLVSTTYDILVPLELHSHLKSGQSLTSTGGSFSKF</sequence>
<dbReference type="InterPro" id="IPR051068">
    <property type="entry name" value="MFS_Domain-Containing_Protein"/>
</dbReference>
<evidence type="ECO:0000256" key="6">
    <source>
        <dbReference type="SAM" id="Phobius"/>
    </source>
</evidence>
<dbReference type="PANTHER" id="PTHR23510">
    <property type="entry name" value="INNER MEMBRANE TRANSPORT PROTEIN YAJR"/>
    <property type="match status" value="1"/>
</dbReference>
<feature type="transmembrane region" description="Helical" evidence="6">
    <location>
        <begin position="310"/>
        <end position="328"/>
    </location>
</feature>
<dbReference type="AlphaFoldDB" id="A0A183IX97"/>
<reference evidence="7 8" key="2">
    <citation type="submission" date="2018-11" db="EMBL/GenBank/DDBJ databases">
        <authorList>
            <consortium name="Pathogen Informatics"/>
        </authorList>
    </citation>
    <scope>NUCLEOTIDE SEQUENCE [LARGE SCALE GENOMIC DNA]</scope>
</reference>
<evidence type="ECO:0000313" key="9">
    <source>
        <dbReference type="WBParaSite" id="SBAD_0000855301-mRNA-1"/>
    </source>
</evidence>
<name>A0A183IX97_9BILA</name>
<accession>A0A183IX97</accession>
<dbReference type="PANTHER" id="PTHR23510:SF3">
    <property type="entry name" value="MAJOR FACILITATOR SUPERFAMILY DOMAIN-CONTAINING PROTEIN 8"/>
    <property type="match status" value="1"/>
</dbReference>
<evidence type="ECO:0000256" key="4">
    <source>
        <dbReference type="ARBA" id="ARBA00022989"/>
    </source>
</evidence>
<keyword evidence="4 6" id="KW-1133">Transmembrane helix</keyword>
<dbReference type="SUPFAM" id="SSF103473">
    <property type="entry name" value="MFS general substrate transporter"/>
    <property type="match status" value="1"/>
</dbReference>
<feature type="transmembrane region" description="Helical" evidence="6">
    <location>
        <begin position="180"/>
        <end position="203"/>
    </location>
</feature>
<proteinExistence type="predicted"/>
<gene>
    <name evidence="7" type="ORF">SBAD_LOCUS8245</name>
</gene>
<dbReference type="OrthoDB" id="370281at2759"/>
<feature type="transmembrane region" description="Helical" evidence="6">
    <location>
        <begin position="86"/>
        <end position="108"/>
    </location>
</feature>
<dbReference type="EMBL" id="UZAM01011410">
    <property type="protein sequence ID" value="VDP16051.1"/>
    <property type="molecule type" value="Genomic_DNA"/>
</dbReference>
<evidence type="ECO:0000256" key="3">
    <source>
        <dbReference type="ARBA" id="ARBA00022692"/>
    </source>
</evidence>
<keyword evidence="8" id="KW-1185">Reference proteome</keyword>
<dbReference type="GO" id="GO:0005765">
    <property type="term" value="C:lysosomal membrane"/>
    <property type="evidence" value="ECO:0007669"/>
    <property type="project" value="TreeGrafter"/>
</dbReference>
<evidence type="ECO:0000313" key="7">
    <source>
        <dbReference type="EMBL" id="VDP16051.1"/>
    </source>
</evidence>
<keyword evidence="2" id="KW-0813">Transport</keyword>
<comment type="subcellular location">
    <subcellularLocation>
        <location evidence="1">Endomembrane system</location>
        <topology evidence="1">Multi-pass membrane protein</topology>
    </subcellularLocation>
</comment>
<dbReference type="WBParaSite" id="SBAD_0000855301-mRNA-1">
    <property type="protein sequence ID" value="SBAD_0000855301-mRNA-1"/>
    <property type="gene ID" value="SBAD_0000855301"/>
</dbReference>
<evidence type="ECO:0000256" key="2">
    <source>
        <dbReference type="ARBA" id="ARBA00022448"/>
    </source>
</evidence>
<feature type="transmembrane region" description="Helical" evidence="6">
    <location>
        <begin position="266"/>
        <end position="290"/>
    </location>
</feature>
<dbReference type="Proteomes" id="UP000270296">
    <property type="component" value="Unassembled WGS sequence"/>
</dbReference>
<feature type="transmembrane region" description="Helical" evidence="6">
    <location>
        <begin position="146"/>
        <end position="168"/>
    </location>
</feature>